<feature type="compositionally biased region" description="Basic and acidic residues" evidence="1">
    <location>
        <begin position="229"/>
        <end position="242"/>
    </location>
</feature>
<comment type="caution">
    <text evidence="3">The sequence shown here is derived from an EMBL/GenBank/DDBJ whole genome shotgun (WGS) entry which is preliminary data.</text>
</comment>
<evidence type="ECO:0000313" key="4">
    <source>
        <dbReference type="Proteomes" id="UP000475214"/>
    </source>
</evidence>
<dbReference type="EMBL" id="JAAGOA010000003">
    <property type="protein sequence ID" value="NED99604.1"/>
    <property type="molecule type" value="Genomic_DNA"/>
</dbReference>
<keyword evidence="2" id="KW-0472">Membrane</keyword>
<organism evidence="3 4">
    <name type="scientific">Phytoactinopolyspora halotolerans</name>
    <dbReference type="NCBI Taxonomy" id="1981512"/>
    <lineage>
        <taxon>Bacteria</taxon>
        <taxon>Bacillati</taxon>
        <taxon>Actinomycetota</taxon>
        <taxon>Actinomycetes</taxon>
        <taxon>Jiangellales</taxon>
        <taxon>Jiangellaceae</taxon>
        <taxon>Phytoactinopolyspora</taxon>
    </lineage>
</organism>
<sequence>MDVWRITIAALRRWYVLFPLLALTGFAVMAAEGQAAPEYEGRASVMLSPSRGFPEAPNPYSSINGAQEALPLVLNATETRRQIASDGLTASYEVAAPPRSTIIHITTRGETPGATEEVGQAVIDKAAQELSTRQDEAEVPESEQYTLEVLETPTVIATVETSQVRVQAVVGVLGAGLSILVAVVFDDIIGLYRRSRAKRRRRASRKLTETPEENPDQLTLDDIPVVELELVKPDSDATEKPRNTHSTDNGATTPAHIARPARLSPSRSHSSLLAEAYAEANFHTGPSKPSDEEHPAAVEEEPSSDASESELNADWEPAAARKHGESSQPGLNKPS</sequence>
<accession>A0A6L9S2C2</accession>
<feature type="compositionally biased region" description="Acidic residues" evidence="1">
    <location>
        <begin position="298"/>
        <end position="313"/>
    </location>
</feature>
<keyword evidence="2" id="KW-1133">Transmembrane helix</keyword>
<feature type="transmembrane region" description="Helical" evidence="2">
    <location>
        <begin position="168"/>
        <end position="192"/>
    </location>
</feature>
<evidence type="ECO:0008006" key="5">
    <source>
        <dbReference type="Google" id="ProtNLM"/>
    </source>
</evidence>
<name>A0A6L9S2C2_9ACTN</name>
<keyword evidence="2" id="KW-0812">Transmembrane</keyword>
<dbReference type="RefSeq" id="WP_163733819.1">
    <property type="nucleotide sequence ID" value="NZ_JAAGOA010000003.1"/>
</dbReference>
<gene>
    <name evidence="3" type="ORF">G1H10_05435</name>
</gene>
<protein>
    <recommendedName>
        <fullName evidence="5">Capsular polysaccharide biosynthesis protein</fullName>
    </recommendedName>
</protein>
<evidence type="ECO:0000256" key="1">
    <source>
        <dbReference type="SAM" id="MobiDB-lite"/>
    </source>
</evidence>
<dbReference type="Proteomes" id="UP000475214">
    <property type="component" value="Unassembled WGS sequence"/>
</dbReference>
<evidence type="ECO:0000256" key="2">
    <source>
        <dbReference type="SAM" id="Phobius"/>
    </source>
</evidence>
<dbReference type="AlphaFoldDB" id="A0A6L9S2C2"/>
<reference evidence="3 4" key="1">
    <citation type="submission" date="2020-02" db="EMBL/GenBank/DDBJ databases">
        <authorList>
            <person name="Li X.-J."/>
            <person name="Han X.-M."/>
        </authorList>
    </citation>
    <scope>NUCLEOTIDE SEQUENCE [LARGE SCALE GENOMIC DNA]</scope>
    <source>
        <strain evidence="3 4">CCTCC AB 2017055</strain>
    </source>
</reference>
<feature type="region of interest" description="Disordered" evidence="1">
    <location>
        <begin position="199"/>
        <end position="335"/>
    </location>
</feature>
<feature type="compositionally biased region" description="Low complexity" evidence="1">
    <location>
        <begin position="258"/>
        <end position="274"/>
    </location>
</feature>
<keyword evidence="4" id="KW-1185">Reference proteome</keyword>
<evidence type="ECO:0000313" key="3">
    <source>
        <dbReference type="EMBL" id="NED99604.1"/>
    </source>
</evidence>
<feature type="compositionally biased region" description="Polar residues" evidence="1">
    <location>
        <begin position="326"/>
        <end position="335"/>
    </location>
</feature>
<proteinExistence type="predicted"/>